<evidence type="ECO:0000313" key="3">
    <source>
        <dbReference type="Proteomes" id="UP000016480"/>
    </source>
</evidence>
<sequence>MKKRVLSVALALTSLGAQANTCSSIGCTSVIETLYTSENGNIYVGFPADEKLANCTPQSGVYFTLRPEAKNKNQMYSTLIYALAASKKVQARVHESSQGCSIAWVSVDTRW</sequence>
<feature type="chain" id="PRO_5035899132" description="Secreted protein" evidence="1">
    <location>
        <begin position="20"/>
        <end position="111"/>
    </location>
</feature>
<keyword evidence="1" id="KW-0732">Signal</keyword>
<dbReference type="Proteomes" id="UP000016480">
    <property type="component" value="Unassembled WGS sequence"/>
</dbReference>
<accession>A0A8T0BZS1</accession>
<proteinExistence type="predicted"/>
<dbReference type="GeneID" id="61359944"/>
<gene>
    <name evidence="2" type="ORF">PRUB_b0055</name>
</gene>
<comment type="caution">
    <text evidence="2">The sequence shown here is derived from an EMBL/GenBank/DDBJ whole genome shotgun (WGS) entry which is preliminary data.</text>
</comment>
<dbReference type="EMBL" id="AHCD03000044">
    <property type="protein sequence ID" value="KAF7780984.1"/>
    <property type="molecule type" value="Genomic_DNA"/>
</dbReference>
<dbReference type="RefSeq" id="WP_010384482.1">
    <property type="nucleotide sequence ID" value="NZ_AHCD03000044.1"/>
</dbReference>
<reference evidence="2 3" key="1">
    <citation type="journal article" date="2012" name="J. Bacteriol.">
        <title>Genome sequence of the cycloprodigiosin-producing bacterial strain Pseudoalteromonas rubra ATCC 29570(T).</title>
        <authorList>
            <person name="Xie B.B."/>
            <person name="Shu Y.L."/>
            <person name="Qin Q.L."/>
            <person name="Rong J.C."/>
            <person name="Zhang X.Y."/>
            <person name="Chen X.L."/>
            <person name="Zhou B.C."/>
            <person name="Zhang Y.Z."/>
        </authorList>
    </citation>
    <scope>NUCLEOTIDE SEQUENCE [LARGE SCALE GENOMIC DNA]</scope>
    <source>
        <strain evidence="2 3">DSM 6842</strain>
    </source>
</reference>
<evidence type="ECO:0000256" key="1">
    <source>
        <dbReference type="SAM" id="SignalP"/>
    </source>
</evidence>
<dbReference type="PROSITE" id="PS51257">
    <property type="entry name" value="PROKAR_LIPOPROTEIN"/>
    <property type="match status" value="1"/>
</dbReference>
<protein>
    <recommendedName>
        <fullName evidence="4">Secreted protein</fullName>
    </recommendedName>
</protein>
<evidence type="ECO:0008006" key="4">
    <source>
        <dbReference type="Google" id="ProtNLM"/>
    </source>
</evidence>
<evidence type="ECO:0000313" key="2">
    <source>
        <dbReference type="EMBL" id="KAF7780984.1"/>
    </source>
</evidence>
<feature type="signal peptide" evidence="1">
    <location>
        <begin position="1"/>
        <end position="19"/>
    </location>
</feature>
<dbReference type="AlphaFoldDB" id="A0A8T0BZS1"/>
<name>A0A8T0BZS1_9GAMM</name>
<organism evidence="2 3">
    <name type="scientific">Pseudoalteromonas rubra</name>
    <dbReference type="NCBI Taxonomy" id="43658"/>
    <lineage>
        <taxon>Bacteria</taxon>
        <taxon>Pseudomonadati</taxon>
        <taxon>Pseudomonadota</taxon>
        <taxon>Gammaproteobacteria</taxon>
        <taxon>Alteromonadales</taxon>
        <taxon>Pseudoalteromonadaceae</taxon>
        <taxon>Pseudoalteromonas</taxon>
    </lineage>
</organism>